<dbReference type="FunFam" id="2.40.160.50:FF:000001">
    <property type="entry name" value="Outer membrane protein assembly factor BamA"/>
    <property type="match status" value="1"/>
</dbReference>
<dbReference type="Pfam" id="PF07244">
    <property type="entry name" value="POTRA"/>
    <property type="match status" value="4"/>
</dbReference>
<reference evidence="11 12" key="1">
    <citation type="submission" date="2018-09" db="EMBL/GenBank/DDBJ databases">
        <title>Phylogeny of the Shewanellaceae, and recommendation for two new genera, Pseudoshewanella and Parashewanella.</title>
        <authorList>
            <person name="Wang G."/>
        </authorList>
    </citation>
    <scope>NUCLEOTIDE SEQUENCE [LARGE SCALE GENOMIC DNA]</scope>
    <source>
        <strain evidence="11 12">KCTC 22492</strain>
    </source>
</reference>
<evidence type="ECO:0000256" key="4">
    <source>
        <dbReference type="ARBA" id="ARBA00022729"/>
    </source>
</evidence>
<dbReference type="FunFam" id="3.10.20.310:FF:000001">
    <property type="entry name" value="Outer membrane protein assembly factor BamA"/>
    <property type="match status" value="1"/>
</dbReference>
<evidence type="ECO:0000256" key="6">
    <source>
        <dbReference type="ARBA" id="ARBA00023136"/>
    </source>
</evidence>
<feature type="domain" description="POTRA" evidence="10">
    <location>
        <begin position="352"/>
        <end position="426"/>
    </location>
</feature>
<dbReference type="FunFam" id="3.10.20.310:FF:000003">
    <property type="entry name" value="Outer membrane protein assembly factor BamA"/>
    <property type="match status" value="1"/>
</dbReference>
<evidence type="ECO:0000256" key="9">
    <source>
        <dbReference type="NCBIfam" id="TIGR03303"/>
    </source>
</evidence>
<evidence type="ECO:0000313" key="11">
    <source>
        <dbReference type="EMBL" id="RJY19093.1"/>
    </source>
</evidence>
<dbReference type="GO" id="GO:0051205">
    <property type="term" value="P:protein insertion into membrane"/>
    <property type="evidence" value="ECO:0007669"/>
    <property type="project" value="UniProtKB-UniRule"/>
</dbReference>
<feature type="chain" id="PRO_5017490500" description="Outer membrane protein assembly factor BamA" evidence="8">
    <location>
        <begin position="24"/>
        <end position="824"/>
    </location>
</feature>
<evidence type="ECO:0000256" key="7">
    <source>
        <dbReference type="ARBA" id="ARBA00023237"/>
    </source>
</evidence>
<comment type="subunit">
    <text evidence="8">Part of the Bam complex.</text>
</comment>
<dbReference type="InterPro" id="IPR000184">
    <property type="entry name" value="Bac_surfAg_D15"/>
</dbReference>
<dbReference type="PANTHER" id="PTHR12815:SF23">
    <property type="entry name" value="OUTER MEMBRANE PROTEIN ASSEMBLY FACTOR BAMA"/>
    <property type="match status" value="1"/>
</dbReference>
<name>A0A3A6UAT2_9GAMM</name>
<comment type="similarity">
    <text evidence="8">Belongs to the BamA family.</text>
</comment>
<dbReference type="PIRSF" id="PIRSF006076">
    <property type="entry name" value="OM_assembly_OMP85"/>
    <property type="match status" value="1"/>
</dbReference>
<keyword evidence="6 8" id="KW-0472">Membrane</keyword>
<feature type="domain" description="POTRA" evidence="10">
    <location>
        <begin position="97"/>
        <end position="177"/>
    </location>
</feature>
<keyword evidence="4 8" id="KW-0732">Signal</keyword>
<feature type="signal peptide" evidence="8">
    <location>
        <begin position="1"/>
        <end position="23"/>
    </location>
</feature>
<dbReference type="InterPro" id="IPR039910">
    <property type="entry name" value="D15-like"/>
</dbReference>
<dbReference type="InterPro" id="IPR010827">
    <property type="entry name" value="BamA/TamA_POTRA"/>
</dbReference>
<evidence type="ECO:0000259" key="10">
    <source>
        <dbReference type="PROSITE" id="PS51779"/>
    </source>
</evidence>
<dbReference type="InterPro" id="IPR023707">
    <property type="entry name" value="OM_assembly_BamA"/>
</dbReference>
<evidence type="ECO:0000256" key="2">
    <source>
        <dbReference type="ARBA" id="ARBA00022452"/>
    </source>
</evidence>
<dbReference type="AlphaFoldDB" id="A0A3A6UAT2"/>
<feature type="domain" description="POTRA" evidence="10">
    <location>
        <begin position="271"/>
        <end position="349"/>
    </location>
</feature>
<protein>
    <recommendedName>
        <fullName evidence="8 9">Outer membrane protein assembly factor BamA</fullName>
    </recommendedName>
</protein>
<keyword evidence="5 8" id="KW-0677">Repeat</keyword>
<dbReference type="EMBL" id="QYYH01000008">
    <property type="protein sequence ID" value="RJY19093.1"/>
    <property type="molecule type" value="Genomic_DNA"/>
</dbReference>
<keyword evidence="2 8" id="KW-1134">Transmembrane beta strand</keyword>
<dbReference type="InterPro" id="IPR034746">
    <property type="entry name" value="POTRA"/>
</dbReference>
<dbReference type="PROSITE" id="PS51779">
    <property type="entry name" value="POTRA"/>
    <property type="match status" value="5"/>
</dbReference>
<proteinExistence type="inferred from homology"/>
<organism evidence="11 12">
    <name type="scientific">Parashewanella spongiae</name>
    <dbReference type="NCBI Taxonomy" id="342950"/>
    <lineage>
        <taxon>Bacteria</taxon>
        <taxon>Pseudomonadati</taxon>
        <taxon>Pseudomonadota</taxon>
        <taxon>Gammaproteobacteria</taxon>
        <taxon>Alteromonadales</taxon>
        <taxon>Shewanellaceae</taxon>
        <taxon>Parashewanella</taxon>
    </lineage>
</organism>
<dbReference type="Pfam" id="PF01103">
    <property type="entry name" value="Omp85"/>
    <property type="match status" value="1"/>
</dbReference>
<evidence type="ECO:0000256" key="8">
    <source>
        <dbReference type="HAMAP-Rule" id="MF_01430"/>
    </source>
</evidence>
<accession>A0A3A6UAT2</accession>
<keyword evidence="3 8" id="KW-0812">Transmembrane</keyword>
<dbReference type="FunFam" id="3.10.20.310:FF:000002">
    <property type="entry name" value="Outer membrane protein assembly factor BamA"/>
    <property type="match status" value="1"/>
</dbReference>
<dbReference type="RefSeq" id="WP_121852039.1">
    <property type="nucleotide sequence ID" value="NZ_CP037952.1"/>
</dbReference>
<evidence type="ECO:0000256" key="5">
    <source>
        <dbReference type="ARBA" id="ARBA00022737"/>
    </source>
</evidence>
<comment type="subcellular location">
    <subcellularLocation>
        <location evidence="8">Cell outer membrane</location>
    </subcellularLocation>
    <subcellularLocation>
        <location evidence="1">Membrane</location>
    </subcellularLocation>
</comment>
<gene>
    <name evidence="8 11" type="primary">bamA</name>
    <name evidence="11" type="ORF">D5R81_02280</name>
</gene>
<keyword evidence="12" id="KW-1185">Reference proteome</keyword>
<evidence type="ECO:0000313" key="12">
    <source>
        <dbReference type="Proteomes" id="UP000273022"/>
    </source>
</evidence>
<dbReference type="Gene3D" id="3.10.20.310">
    <property type="entry name" value="membrane protein fhac"/>
    <property type="match status" value="5"/>
</dbReference>
<feature type="domain" description="POTRA" evidence="10">
    <location>
        <begin position="180"/>
        <end position="268"/>
    </location>
</feature>
<comment type="caution">
    <text evidence="11">The sequence shown here is derived from an EMBL/GenBank/DDBJ whole genome shotgun (WGS) entry which is preliminary data.</text>
</comment>
<sequence precursor="true">MRLNKLFASILLVGATFSGNTLAESFQPFTVTDIQVEGLQRVALGAALLNLPVKVGDTIDELKLQQAIKALYASTNFENIQVSRDDGVLIVAVKERPTISEISFDGNKDIKDEQLQESLDGSGVKIGESLDRTMLSGIEKGLQDFYYGVGKYGAKVEAEIINLPRNRVELKLKFTEGLAADIRQINVVGNTVFSDEELIGMLELKDYVAWWDLFGERRYQKQKLQADLESIKAFYHNQGYIRFKETSTQVAMTPDRKGLYITINVDEGEPYKVSKVNLTGDLMGREKLMEALLPIKEGDTYNAAEVTFTEELYSKYLGRFGYAYPEVQTYPEIDDETKEVTLNVGIKPGKRVYVRAINFTGNTITKDEVMRRKLTQMEGAWLNSDLVERSKESLNRLGFFEKVDTETIQVPGTDDIVDIDFTVKEQPSGSFNAGVGYGSGTGVSLQFGVQQNNFLGTGNQAGLNINTNKYQKQINLSYTDPYWTKDGISLGGSIYWSKTDYGRANLEAYKNQSYGFALNSGFPINEYNRINGGIGFRHNTLSELSDNQQTNQFFDIYRDGANDELSFDNFELNLGWSRSSLNRGTFPTNGSSQRFNTKVTTPGSDVQYFKMDLDTKFYFPLTRSHSFVFLARARLGYGNGYGQTNDNDNILPFWENYYSGGSTTLRGFKTNTVGPRSFSVTRDQEFCPDPSGSGCSLPTNPNEIFVRNGRSLGGNAIATASLELIVPIPFLDEAYSNSVRTSFFADAGSIWDTEFDYDSYRDLPATEFAKIQDYSDPSLYRASYGLSVQWLSPMGPLVFSLARPIKEYEGDDTEVFSFNIGQTF</sequence>
<dbReference type="PANTHER" id="PTHR12815">
    <property type="entry name" value="SORTING AND ASSEMBLY MACHINERY SAMM50 PROTEIN FAMILY MEMBER"/>
    <property type="match status" value="1"/>
</dbReference>
<dbReference type="GO" id="GO:1990063">
    <property type="term" value="C:Bam protein complex"/>
    <property type="evidence" value="ECO:0007669"/>
    <property type="project" value="TreeGrafter"/>
</dbReference>
<dbReference type="NCBIfam" id="TIGR03303">
    <property type="entry name" value="OM_YaeT"/>
    <property type="match status" value="1"/>
</dbReference>
<evidence type="ECO:0000256" key="1">
    <source>
        <dbReference type="ARBA" id="ARBA00004370"/>
    </source>
</evidence>
<dbReference type="Gene3D" id="2.40.160.50">
    <property type="entry name" value="membrane protein fhac: a member of the omp85/tpsb transporter family"/>
    <property type="match status" value="1"/>
</dbReference>
<keyword evidence="7 8" id="KW-0998">Cell outer membrane</keyword>
<dbReference type="OrthoDB" id="9803054at2"/>
<dbReference type="HAMAP" id="MF_01430">
    <property type="entry name" value="OM_assembly_BamA"/>
    <property type="match status" value="1"/>
</dbReference>
<dbReference type="GO" id="GO:0043165">
    <property type="term" value="P:Gram-negative-bacterium-type cell outer membrane assembly"/>
    <property type="evidence" value="ECO:0007669"/>
    <property type="project" value="UniProtKB-UniRule"/>
</dbReference>
<dbReference type="Proteomes" id="UP000273022">
    <property type="component" value="Unassembled WGS sequence"/>
</dbReference>
<evidence type="ECO:0000256" key="3">
    <source>
        <dbReference type="ARBA" id="ARBA00022692"/>
    </source>
</evidence>
<comment type="function">
    <text evidence="8">Part of the outer membrane protein assembly complex, which is involved in assembly and insertion of beta-barrel proteins into the outer membrane.</text>
</comment>
<feature type="domain" description="POTRA" evidence="10">
    <location>
        <begin position="29"/>
        <end position="96"/>
    </location>
</feature>